<evidence type="ECO:0000313" key="1">
    <source>
        <dbReference type="EMBL" id="EDZ95876.1"/>
    </source>
</evidence>
<dbReference type="InterPro" id="IPR010667">
    <property type="entry name" value="Phage_T4_Gp19"/>
</dbReference>
<sequence>MAYEYLTSARFYFEFGNNTRLLISKVSGISISIDPAAEGQSIGSGKNVKSETQITPASVTFENMTLEFVTTAENDALVKWYLDCHPPAMIGGKTDAIAKVSDASLVLYKQDGSEGARWNLRDCLPAKYTTTQASSDATDLFKETIEISHSGLQKVPTLGTTIVIPRR</sequence>
<name>B5VXM9_LIMMA</name>
<gene>
    <name evidence="1" type="ORF">AmaxDRAFT_1271</name>
</gene>
<protein>
    <submittedName>
        <fullName evidence="1">Conserved hypothetical phage tail protein</fullName>
    </submittedName>
</protein>
<dbReference type="PANTHER" id="PTHR38009">
    <property type="entry name" value="CONSERVED HYPOTHETICAL PHAGE TAIL PROTEIN"/>
    <property type="match status" value="1"/>
</dbReference>
<keyword evidence="2" id="KW-1185">Reference proteome</keyword>
<comment type="caution">
    <text evidence="1">The sequence shown here is derived from an EMBL/GenBank/DDBJ whole genome shotgun (WGS) entry which is preliminary data.</text>
</comment>
<dbReference type="PANTHER" id="PTHR38009:SF1">
    <property type="entry name" value="CONSERVED HYPOTHETICAL PHAGE TAIL PROTEIN"/>
    <property type="match status" value="1"/>
</dbReference>
<dbReference type="GO" id="GO:0005198">
    <property type="term" value="F:structural molecule activity"/>
    <property type="evidence" value="ECO:0007669"/>
    <property type="project" value="InterPro"/>
</dbReference>
<dbReference type="Proteomes" id="UP000004061">
    <property type="component" value="Unassembled WGS sequence"/>
</dbReference>
<proteinExistence type="predicted"/>
<dbReference type="InterPro" id="IPR011747">
    <property type="entry name" value="CHP02241"/>
</dbReference>
<dbReference type="Pfam" id="PF06841">
    <property type="entry name" value="Phage_T4_gp19"/>
    <property type="match status" value="1"/>
</dbReference>
<organism evidence="1 2">
    <name type="scientific">Limnospira maxima CS-328</name>
    <dbReference type="NCBI Taxonomy" id="513049"/>
    <lineage>
        <taxon>Bacteria</taxon>
        <taxon>Bacillati</taxon>
        <taxon>Cyanobacteriota</taxon>
        <taxon>Cyanophyceae</taxon>
        <taxon>Oscillatoriophycideae</taxon>
        <taxon>Oscillatoriales</taxon>
        <taxon>Sirenicapillariaceae</taxon>
        <taxon>Limnospira</taxon>
    </lineage>
</organism>
<reference evidence="1 2" key="1">
    <citation type="journal article" date="2011" name="Appl. Environ. Microbiol.">
        <title>Contribution of a Sodium Ion Gradient to Energy Conservation during Fermentation in the Cyanobacterium Arthrospira (Spirulina) maxima CS-328.</title>
        <authorList>
            <person name="Carrieri D."/>
            <person name="Ananyev G."/>
            <person name="Lenz O."/>
            <person name="Bryant D.A."/>
            <person name="Dismukes G.C."/>
        </authorList>
    </citation>
    <scope>NUCLEOTIDE SEQUENCE [LARGE SCALE GENOMIC DNA]</scope>
    <source>
        <strain evidence="1 2">CS-328</strain>
    </source>
</reference>
<dbReference type="NCBIfam" id="TIGR02241">
    <property type="entry name" value="conserved hypothetical phage tail region protein"/>
    <property type="match status" value="1"/>
</dbReference>
<accession>B5VXM9</accession>
<dbReference type="RefSeq" id="WP_006668613.1">
    <property type="nucleotide sequence ID" value="NZ_ABYK01000007.1"/>
</dbReference>
<evidence type="ECO:0000313" key="2">
    <source>
        <dbReference type="Proteomes" id="UP000004061"/>
    </source>
</evidence>
<dbReference type="EMBL" id="ABYK01000007">
    <property type="protein sequence ID" value="EDZ95876.1"/>
    <property type="molecule type" value="Genomic_DNA"/>
</dbReference>
<dbReference type="AlphaFoldDB" id="B5VXM9"/>